<keyword evidence="5" id="KW-0238">DNA-binding</keyword>
<accession>A0ABQ4KX20</accession>
<comment type="caution">
    <text evidence="9">The sequence shown here is derived from an EMBL/GenBank/DDBJ whole genome shotgun (WGS) entry which is preliminary data.</text>
</comment>
<dbReference type="PANTHER" id="PTHR35807">
    <property type="entry name" value="TRANSCRIPTIONAL REGULATOR REDD-RELATED"/>
    <property type="match status" value="1"/>
</dbReference>
<dbReference type="InterPro" id="IPR011990">
    <property type="entry name" value="TPR-like_helical_dom_sf"/>
</dbReference>
<protein>
    <recommendedName>
        <fullName evidence="8">Response regulatory domain-containing protein</fullName>
    </recommendedName>
</protein>
<comment type="similarity">
    <text evidence="2">Belongs to the AfsR/DnrI/RedD regulatory family.</text>
</comment>
<keyword evidence="6" id="KW-0804">Transcription</keyword>
<dbReference type="SMART" id="SM01043">
    <property type="entry name" value="BTAD"/>
    <property type="match status" value="1"/>
</dbReference>
<dbReference type="EMBL" id="BORJ01000004">
    <property type="protein sequence ID" value="GIN96045.1"/>
    <property type="molecule type" value="Genomic_DNA"/>
</dbReference>
<dbReference type="SMART" id="SM00448">
    <property type="entry name" value="REC"/>
    <property type="match status" value="1"/>
</dbReference>
<evidence type="ECO:0000259" key="8">
    <source>
        <dbReference type="PROSITE" id="PS50110"/>
    </source>
</evidence>
<evidence type="ECO:0000256" key="7">
    <source>
        <dbReference type="PROSITE-ProRule" id="PRU00169"/>
    </source>
</evidence>
<keyword evidence="4" id="KW-0805">Transcription regulation</keyword>
<feature type="modified residue" description="4-aspartylphosphate" evidence="7">
    <location>
        <position position="53"/>
    </location>
</feature>
<dbReference type="Gene3D" id="3.40.50.2300">
    <property type="match status" value="1"/>
</dbReference>
<dbReference type="Gene3D" id="1.25.40.10">
    <property type="entry name" value="Tetratricopeptide repeat domain"/>
    <property type="match status" value="1"/>
</dbReference>
<name>A0ABQ4KX20_SIMTE</name>
<dbReference type="Pfam" id="PF00072">
    <property type="entry name" value="Response_reg"/>
    <property type="match status" value="1"/>
</dbReference>
<sequence>MRAILIDKELLMLELLGEMLDEIEEVQVIGKFINPHQGLVEIIRTQPDAVFLDIEMSEISGLNLAEEIKKTFPDINIVFVTAFEQDAVRTFKLQAAYYLVKPYRAEELIETISCLLSRMGSKKTTLARQMVCCFKKLHFKYYGKNSEVIDVKWRTSKSKALFAFLIHHRDQFIPKDMLLEYFWPDVDIKDGYSNLYSTIYQIRKTLKSIGFNITIISSESSYRLELNDVLLDVEEWKKGREEFPFVTEDTLSKHKEICNLYNGDYLEEESYLWAESKKNEMRIQWLHYLKRVAKFYISSKNYSEAIILYMQIQEALPYKEESYFVLMQLYDAFGDRYSVEEQYSLLKNMLHKEYCAEPNEMVQTWYQTWKSSRAREQYKVEEFAHLK</sequence>
<dbReference type="InterPro" id="IPR005158">
    <property type="entry name" value="BTAD"/>
</dbReference>
<dbReference type="InterPro" id="IPR051677">
    <property type="entry name" value="AfsR-DnrI-RedD_regulator"/>
</dbReference>
<reference evidence="9 10" key="1">
    <citation type="submission" date="2021-03" db="EMBL/GenBank/DDBJ databases">
        <title>Antimicrobial resistance genes in bacteria isolated from Japanese honey, and their potential for conferring macrolide and lincosamide resistance in the American foulbrood pathogen Paenibacillus larvae.</title>
        <authorList>
            <person name="Okamoto M."/>
            <person name="Kumagai M."/>
            <person name="Kanamori H."/>
            <person name="Takamatsu D."/>
        </authorList>
    </citation>
    <scope>NUCLEOTIDE SEQUENCE [LARGE SCALE GENOMIC DNA]</scope>
    <source>
        <strain evidence="9 10">J6TS1</strain>
    </source>
</reference>
<dbReference type="InterPro" id="IPR036388">
    <property type="entry name" value="WH-like_DNA-bd_sf"/>
</dbReference>
<dbReference type="Proteomes" id="UP000680670">
    <property type="component" value="Unassembled WGS sequence"/>
</dbReference>
<dbReference type="InterPro" id="IPR011006">
    <property type="entry name" value="CheY-like_superfamily"/>
</dbReference>
<dbReference type="PANTHER" id="PTHR35807:SF2">
    <property type="entry name" value="TRANSCRIPTIONAL ACTIVATOR DOMAIN"/>
    <property type="match status" value="1"/>
</dbReference>
<evidence type="ECO:0000256" key="5">
    <source>
        <dbReference type="ARBA" id="ARBA00023125"/>
    </source>
</evidence>
<evidence type="ECO:0000256" key="2">
    <source>
        <dbReference type="ARBA" id="ARBA00005820"/>
    </source>
</evidence>
<gene>
    <name evidence="9" type="ORF">J6TS1_19150</name>
</gene>
<dbReference type="SUPFAM" id="SSF46894">
    <property type="entry name" value="C-terminal effector domain of the bipartite response regulators"/>
    <property type="match status" value="1"/>
</dbReference>
<dbReference type="SUPFAM" id="SSF52172">
    <property type="entry name" value="CheY-like"/>
    <property type="match status" value="1"/>
</dbReference>
<dbReference type="SMART" id="SM00862">
    <property type="entry name" value="Trans_reg_C"/>
    <property type="match status" value="1"/>
</dbReference>
<keyword evidence="7" id="KW-0597">Phosphoprotein</keyword>
<organism evidence="9 10">
    <name type="scientific">Siminovitchia terrae</name>
    <name type="common">Bacillus terrae</name>
    <dbReference type="NCBI Taxonomy" id="1914933"/>
    <lineage>
        <taxon>Bacteria</taxon>
        <taxon>Bacillati</taxon>
        <taxon>Bacillota</taxon>
        <taxon>Bacilli</taxon>
        <taxon>Bacillales</taxon>
        <taxon>Bacillaceae</taxon>
        <taxon>Siminovitchia</taxon>
    </lineage>
</organism>
<proteinExistence type="inferred from homology"/>
<dbReference type="InterPro" id="IPR001789">
    <property type="entry name" value="Sig_transdc_resp-reg_receiver"/>
</dbReference>
<evidence type="ECO:0000256" key="1">
    <source>
        <dbReference type="ARBA" id="ARBA00004496"/>
    </source>
</evidence>
<dbReference type="Gene3D" id="1.10.10.10">
    <property type="entry name" value="Winged helix-like DNA-binding domain superfamily/Winged helix DNA-binding domain"/>
    <property type="match status" value="1"/>
</dbReference>
<evidence type="ECO:0000313" key="9">
    <source>
        <dbReference type="EMBL" id="GIN96045.1"/>
    </source>
</evidence>
<evidence type="ECO:0000256" key="4">
    <source>
        <dbReference type="ARBA" id="ARBA00023015"/>
    </source>
</evidence>
<dbReference type="InterPro" id="IPR016032">
    <property type="entry name" value="Sig_transdc_resp-reg_C-effctor"/>
</dbReference>
<dbReference type="InterPro" id="IPR001867">
    <property type="entry name" value="OmpR/PhoB-type_DNA-bd"/>
</dbReference>
<dbReference type="Pfam" id="PF03704">
    <property type="entry name" value="BTAD"/>
    <property type="match status" value="1"/>
</dbReference>
<evidence type="ECO:0000313" key="10">
    <source>
        <dbReference type="Proteomes" id="UP000680670"/>
    </source>
</evidence>
<evidence type="ECO:0000256" key="6">
    <source>
        <dbReference type="ARBA" id="ARBA00023163"/>
    </source>
</evidence>
<keyword evidence="3" id="KW-0902">Two-component regulatory system</keyword>
<comment type="subcellular location">
    <subcellularLocation>
        <location evidence="1">Cytoplasm</location>
    </subcellularLocation>
</comment>
<dbReference type="SUPFAM" id="SSF48452">
    <property type="entry name" value="TPR-like"/>
    <property type="match status" value="1"/>
</dbReference>
<dbReference type="PROSITE" id="PS50110">
    <property type="entry name" value="RESPONSE_REGULATORY"/>
    <property type="match status" value="1"/>
</dbReference>
<evidence type="ECO:0000256" key="3">
    <source>
        <dbReference type="ARBA" id="ARBA00023012"/>
    </source>
</evidence>
<feature type="domain" description="Response regulatory" evidence="8">
    <location>
        <begin position="2"/>
        <end position="116"/>
    </location>
</feature>
<keyword evidence="10" id="KW-1185">Reference proteome</keyword>